<dbReference type="PROSITE" id="PS51664">
    <property type="entry name" value="YCAO"/>
    <property type="match status" value="1"/>
</dbReference>
<sequence length="426" mass="49960">MMRTLHGAFGFINKPKLKVPRNLNLPTDLRERVCFSDHLYVMQNNRTSIHGGGIAFSEQEADLAALGEYMERYASSFQLKDQLCYGSYKELKNTRHCYPPHRINYFTEAQYCDPKFKLHRLQENSLTHWMKGWNYITKEEIWLPFFMVNVENIKGDGLFHKNTSTGTASHTKVDQAIQGGLLECIERDAFAKFWYFQHRRQHKKYAQIFILEKFKTDQRIQQLFATNRVKITTYDLSEYALCPTFVVFILFKKGNKVYQSVGSATRFNQKEALVKAAIEAYQGIEYTAFACEQYKEVLTQEKIETFDFSEIDSFKKHYALYNLYPNLVQQVPILQDVRSEVNYTTTWVEYHPHHVLNFTAHELMKKGINEVYYAHLNTKDTLQLGFEVIKVVTPQLSLLTGDFNYPYLGLFDSQENLFTSFPHPFP</sequence>
<dbReference type="Gene3D" id="3.30.160.660">
    <property type="match status" value="1"/>
</dbReference>
<dbReference type="Proteomes" id="UP000596202">
    <property type="component" value="Chromosome"/>
</dbReference>
<reference evidence="2 3" key="1">
    <citation type="submission" date="2021-01" db="EMBL/GenBank/DDBJ databases">
        <title>FDA dAtabase for Regulatory Grade micrObial Sequences (FDA-ARGOS): Supporting development and validation of Infectious Disease Dx tests.</title>
        <authorList>
            <person name="Sproer C."/>
            <person name="Gronow S."/>
            <person name="Severitt S."/>
            <person name="Schroder I."/>
            <person name="Tallon L."/>
            <person name="Sadzewicz L."/>
            <person name="Zhao X."/>
            <person name="Boylan J."/>
            <person name="Ott S."/>
            <person name="Bowen H."/>
            <person name="Vavikolanu K."/>
            <person name="Mehta A."/>
            <person name="Aluvathingal J."/>
            <person name="Nadendla S."/>
            <person name="Lowell S."/>
            <person name="Myers T."/>
            <person name="Yan Y."/>
            <person name="Sichtig H."/>
        </authorList>
    </citation>
    <scope>NUCLEOTIDE SEQUENCE [LARGE SCALE GENOMIC DNA]</scope>
    <source>
        <strain evidence="2 3">FDAARGOS_1131</strain>
    </source>
</reference>
<dbReference type="PANTHER" id="PTHR37809:SF1">
    <property type="entry name" value="RIBOSOMAL PROTEIN S12 METHYLTHIOTRANSFERASE ACCESSORY FACTOR YCAO"/>
    <property type="match status" value="1"/>
</dbReference>
<accession>A0A9Q6Z2R7</accession>
<dbReference type="Gene3D" id="3.30.40.250">
    <property type="match status" value="1"/>
</dbReference>
<organism evidence="2 3">
    <name type="scientific">Myroides odoratus</name>
    <name type="common">Flavobacterium odoratum</name>
    <dbReference type="NCBI Taxonomy" id="256"/>
    <lineage>
        <taxon>Bacteria</taxon>
        <taxon>Pseudomonadati</taxon>
        <taxon>Bacteroidota</taxon>
        <taxon>Flavobacteriia</taxon>
        <taxon>Flavobacteriales</taxon>
        <taxon>Flavobacteriaceae</taxon>
        <taxon>Myroides</taxon>
    </lineage>
</organism>
<protein>
    <submittedName>
        <fullName evidence="2">YcaO-like family protein</fullName>
    </submittedName>
</protein>
<feature type="domain" description="YcaO" evidence="1">
    <location>
        <begin position="53"/>
        <end position="426"/>
    </location>
</feature>
<dbReference type="PANTHER" id="PTHR37809">
    <property type="entry name" value="RIBOSOMAL PROTEIN S12 METHYLTHIOTRANSFERASE ACCESSORY FACTOR YCAO"/>
    <property type="match status" value="1"/>
</dbReference>
<name>A0A9Q6Z2R7_MYROD</name>
<dbReference type="OrthoDB" id="2379922at2"/>
<gene>
    <name evidence="2" type="ORF">I6I88_13220</name>
</gene>
<dbReference type="RefSeq" id="WP_002986920.1">
    <property type="nucleotide sequence ID" value="NZ_UGQN01000001.1"/>
</dbReference>
<evidence type="ECO:0000313" key="2">
    <source>
        <dbReference type="EMBL" id="QQT99167.1"/>
    </source>
</evidence>
<evidence type="ECO:0000259" key="1">
    <source>
        <dbReference type="PROSITE" id="PS51664"/>
    </source>
</evidence>
<dbReference type="InterPro" id="IPR003776">
    <property type="entry name" value="YcaO-like_dom"/>
</dbReference>
<dbReference type="AlphaFoldDB" id="A0A9Q6Z2R7"/>
<proteinExistence type="predicted"/>
<evidence type="ECO:0000313" key="3">
    <source>
        <dbReference type="Proteomes" id="UP000596202"/>
    </source>
</evidence>
<dbReference type="Pfam" id="PF02624">
    <property type="entry name" value="YcaO"/>
    <property type="match status" value="1"/>
</dbReference>
<dbReference type="EMBL" id="CP068108">
    <property type="protein sequence ID" value="QQT99167.1"/>
    <property type="molecule type" value="Genomic_DNA"/>
</dbReference>
<dbReference type="Gene3D" id="3.30.1330.230">
    <property type="match status" value="1"/>
</dbReference>